<evidence type="ECO:0000313" key="4">
    <source>
        <dbReference type="Proteomes" id="UP000461585"/>
    </source>
</evidence>
<dbReference type="Pfam" id="PF00128">
    <property type="entry name" value="Alpha-amylase"/>
    <property type="match status" value="1"/>
</dbReference>
<dbReference type="Proteomes" id="UP000461585">
    <property type="component" value="Unassembled WGS sequence"/>
</dbReference>
<dbReference type="Gene3D" id="3.20.20.80">
    <property type="entry name" value="Glycosidases"/>
    <property type="match status" value="3"/>
</dbReference>
<dbReference type="RefSeq" id="WP_162371543.1">
    <property type="nucleotide sequence ID" value="NZ_JAAEEH010000066.1"/>
</dbReference>
<reference evidence="3 4" key="1">
    <citation type="submission" date="2020-01" db="EMBL/GenBank/DDBJ databases">
        <title>Anaeroalcalibacter tamaniensis gen. nov., sp. nov., moderately halophilic strictly anaerobic fermenter bacterium from mud volcano of Taman peninsula.</title>
        <authorList>
            <person name="Frolova A."/>
            <person name="Merkel A.Y."/>
            <person name="Slobodkin A.I."/>
        </authorList>
    </citation>
    <scope>NUCLEOTIDE SEQUENCE [LARGE SCALE GENOMIC DNA]</scope>
    <source>
        <strain evidence="3 4">F-3ap</strain>
    </source>
</reference>
<proteinExistence type="inferred from homology"/>
<evidence type="ECO:0000259" key="2">
    <source>
        <dbReference type="SMART" id="SM00642"/>
    </source>
</evidence>
<dbReference type="InterPro" id="IPR045857">
    <property type="entry name" value="O16G_dom_2"/>
</dbReference>
<evidence type="ECO:0000256" key="1">
    <source>
        <dbReference type="ARBA" id="ARBA00008061"/>
    </source>
</evidence>
<protein>
    <submittedName>
        <fullName evidence="3">Alpha-amylase</fullName>
    </submittedName>
</protein>
<sequence length="572" mass="65863">MEAKARMKRLWREIFGEGVGRELLEGFLEQLDRTKETHFSGEGQKDTDWYKDAVVYSTYGDLFNKDLLGLSDKLDHLQELGINCIWLLPVLESPMKDAGFDISDFSSIRSELLGLPEGASPEEKDRVFAGFIQAAHARGIRVIFDIAINHCSMEHPWFQEARRSKDSPKRDWFIWSDTTDRYKEARIIFKGMCKSNWEWDETAGQYYFHRFFEIQPDLNYRNPELLLAMVQVLVDWKVRGIDGFRADAVPYLWKEEGTNCENLPGTHLIVKFFRAALDFLEEGTLVLAEACQPPVDVVEYFGENDECHAAYHFPVMPRIYKALAEGRKDSIEMVMDPSFTPPIPGDCQWFMFLRCHDELTLEMVTPEEREFIYKAYVKDPLWDFRQGEGISARLAELFEGDIRRIRLAYSIMFTLLGTPIIYYGDEFGKGNDLAYYQEVYAQTGYPDTRYLVRGRIDWDQVEAQLGDPASLGHQIYHTLKRMVAVRGSQKAFARGDLRFLELGGADGAVNSHVLAYERAYGKEQAVVLQNLTGEEQTVEAKALDGREKDLLGQEIRRQGGLVVLPPYGFHWC</sequence>
<dbReference type="AlphaFoldDB" id="A0A7X5HY99"/>
<accession>A0A7X5HY99</accession>
<dbReference type="InterPro" id="IPR017853">
    <property type="entry name" value="GH"/>
</dbReference>
<dbReference type="PANTHER" id="PTHR10357">
    <property type="entry name" value="ALPHA-AMYLASE FAMILY MEMBER"/>
    <property type="match status" value="1"/>
</dbReference>
<dbReference type="SUPFAM" id="SSF51011">
    <property type="entry name" value="Glycosyl hydrolase domain"/>
    <property type="match status" value="1"/>
</dbReference>
<organism evidence="3 4">
    <name type="scientific">Anaerotalea alkaliphila</name>
    <dbReference type="NCBI Taxonomy" id="2662126"/>
    <lineage>
        <taxon>Bacteria</taxon>
        <taxon>Bacillati</taxon>
        <taxon>Bacillota</taxon>
        <taxon>Clostridia</taxon>
        <taxon>Eubacteriales</taxon>
        <taxon>Anaerotalea</taxon>
    </lineage>
</organism>
<dbReference type="SUPFAM" id="SSF51445">
    <property type="entry name" value="(Trans)glycosidases"/>
    <property type="match status" value="1"/>
</dbReference>
<name>A0A7X5HY99_9FIRM</name>
<keyword evidence="4" id="KW-1185">Reference proteome</keyword>
<comment type="caution">
    <text evidence="3">The sequence shown here is derived from an EMBL/GenBank/DDBJ whole genome shotgun (WGS) entry which is preliminary data.</text>
</comment>
<dbReference type="Gene3D" id="3.90.400.10">
    <property type="entry name" value="Oligo-1,6-glucosidase, Domain 2"/>
    <property type="match status" value="1"/>
</dbReference>
<dbReference type="InterPro" id="IPR032091">
    <property type="entry name" value="Malt_amylase-like_C"/>
</dbReference>
<dbReference type="InterPro" id="IPR013780">
    <property type="entry name" value="Glyco_hydro_b"/>
</dbReference>
<gene>
    <name evidence="3" type="ORF">GXN74_13880</name>
</gene>
<dbReference type="Pfam" id="PF16657">
    <property type="entry name" value="Malt_amylase_C"/>
    <property type="match status" value="1"/>
</dbReference>
<dbReference type="EMBL" id="JAAEEH010000066">
    <property type="protein sequence ID" value="NDL68826.1"/>
    <property type="molecule type" value="Genomic_DNA"/>
</dbReference>
<feature type="domain" description="Glycosyl hydrolase family 13 catalytic" evidence="2">
    <location>
        <begin position="57"/>
        <end position="459"/>
    </location>
</feature>
<comment type="similarity">
    <text evidence="1">Belongs to the glycosyl hydrolase 13 family.</text>
</comment>
<dbReference type="Gene3D" id="2.60.40.1180">
    <property type="entry name" value="Golgi alpha-mannosidase II"/>
    <property type="match status" value="1"/>
</dbReference>
<evidence type="ECO:0000313" key="3">
    <source>
        <dbReference type="EMBL" id="NDL68826.1"/>
    </source>
</evidence>
<dbReference type="GO" id="GO:0005975">
    <property type="term" value="P:carbohydrate metabolic process"/>
    <property type="evidence" value="ECO:0007669"/>
    <property type="project" value="InterPro"/>
</dbReference>
<dbReference type="InterPro" id="IPR006047">
    <property type="entry name" value="GH13_cat_dom"/>
</dbReference>
<dbReference type="PANTHER" id="PTHR10357:SF219">
    <property type="entry name" value="MALTOSE ALPHA-D-GLUCOSYLTRANSFERASE"/>
    <property type="match status" value="1"/>
</dbReference>
<dbReference type="SMART" id="SM00642">
    <property type="entry name" value="Aamy"/>
    <property type="match status" value="1"/>
</dbReference>